<dbReference type="OrthoDB" id="341702at2"/>
<protein>
    <submittedName>
        <fullName evidence="2">Uncharacterized protein</fullName>
    </submittedName>
</protein>
<name>A0A2M9ZNM3_9LEPT</name>
<dbReference type="Proteomes" id="UP000231990">
    <property type="component" value="Unassembled WGS sequence"/>
</dbReference>
<dbReference type="EMBL" id="NPDY01000008">
    <property type="protein sequence ID" value="PJZ69647.1"/>
    <property type="molecule type" value="Genomic_DNA"/>
</dbReference>
<accession>A0A2M9ZNM3</accession>
<evidence type="ECO:0000313" key="2">
    <source>
        <dbReference type="EMBL" id="PJZ73634.1"/>
    </source>
</evidence>
<dbReference type="RefSeq" id="WP_100713930.1">
    <property type="nucleotide sequence ID" value="NZ_NPDY01000008.1"/>
</dbReference>
<dbReference type="EMBL" id="NPDZ01000004">
    <property type="protein sequence ID" value="PJZ73634.1"/>
    <property type="molecule type" value="Genomic_DNA"/>
</dbReference>
<evidence type="ECO:0000313" key="1">
    <source>
        <dbReference type="EMBL" id="PJZ69647.1"/>
    </source>
</evidence>
<dbReference type="AlphaFoldDB" id="A0A2M9ZNM3"/>
<reference evidence="3 4" key="1">
    <citation type="submission" date="2017-07" db="EMBL/GenBank/DDBJ databases">
        <title>Leptospira spp. isolated from tropical soils.</title>
        <authorList>
            <person name="Thibeaux R."/>
            <person name="Iraola G."/>
            <person name="Ferres I."/>
            <person name="Bierque E."/>
            <person name="Girault D."/>
            <person name="Soupe-Gilbert M.-E."/>
            <person name="Picardeau M."/>
            <person name="Goarant C."/>
        </authorList>
    </citation>
    <scope>NUCLEOTIDE SEQUENCE [LARGE SCALE GENOMIC DNA]</scope>
    <source>
        <strain evidence="2 4">FH1-B-B1</strain>
        <strain evidence="1 3">FH1-B-C1</strain>
    </source>
</reference>
<proteinExistence type="predicted"/>
<evidence type="ECO:0000313" key="3">
    <source>
        <dbReference type="Proteomes" id="UP000231962"/>
    </source>
</evidence>
<evidence type="ECO:0000313" key="4">
    <source>
        <dbReference type="Proteomes" id="UP000231990"/>
    </source>
</evidence>
<dbReference type="Proteomes" id="UP000231962">
    <property type="component" value="Unassembled WGS sequence"/>
</dbReference>
<sequence length="195" mass="22656">MSDLIRIFESTLRFLALLLYSVFLIDCSSASEVRSQTSRQIPVVMGKSFLVGHTGEHKQDSQEILQIMNRLVAGTISKNLDFLPELVSEKEGLFIDVKGQWTKEQLRSELLKDQNYFQIYFFENELLQKQKGKKEVRTVRELFLASGGIEADFYYEGPLSCEVKLRFLENKKLESELINPYFVKIGSKWVLIRLF</sequence>
<keyword evidence="3" id="KW-1185">Reference proteome</keyword>
<comment type="caution">
    <text evidence="2">The sequence shown here is derived from an EMBL/GenBank/DDBJ whole genome shotgun (WGS) entry which is preliminary data.</text>
</comment>
<gene>
    <name evidence="1" type="ORF">CH360_10250</name>
    <name evidence="2" type="ORF">CH373_09105</name>
</gene>
<organism evidence="2 4">
    <name type="scientific">Leptospira perolatii</name>
    <dbReference type="NCBI Taxonomy" id="2023191"/>
    <lineage>
        <taxon>Bacteria</taxon>
        <taxon>Pseudomonadati</taxon>
        <taxon>Spirochaetota</taxon>
        <taxon>Spirochaetia</taxon>
        <taxon>Leptospirales</taxon>
        <taxon>Leptospiraceae</taxon>
        <taxon>Leptospira</taxon>
    </lineage>
</organism>